<gene>
    <name evidence="7" type="primary">argD</name>
    <name evidence="8" type="ORF">BSIN_1236</name>
</gene>
<dbReference type="PANTHER" id="PTHR11986:SF113">
    <property type="entry name" value="SUCCINYLORNITHINE TRANSAMINASE"/>
    <property type="match status" value="1"/>
</dbReference>
<feature type="binding site" evidence="7">
    <location>
        <begin position="265"/>
        <end position="268"/>
    </location>
    <ligand>
        <name>pyridoxal 5'-phosphate</name>
        <dbReference type="ChEBI" id="CHEBI:597326"/>
    </ligand>
</feature>
<dbReference type="InterPro" id="IPR004636">
    <property type="entry name" value="AcOrn/SuccOrn_fam"/>
</dbReference>
<dbReference type="GO" id="GO:0003992">
    <property type="term" value="F:N2-acetyl-L-ornithine:2-oxoglutarate 5-aminotransferase activity"/>
    <property type="evidence" value="ECO:0007669"/>
    <property type="project" value="UniProtKB-UniRule"/>
</dbReference>
<evidence type="ECO:0000256" key="1">
    <source>
        <dbReference type="ARBA" id="ARBA00004946"/>
    </source>
</evidence>
<comment type="catalytic activity">
    <reaction evidence="6">
        <text>L-2,4-diaminobutanoate + 2-oxoglutarate = L-aspartate 4-semialdehyde + L-glutamate</text>
        <dbReference type="Rhea" id="RHEA:11160"/>
        <dbReference type="ChEBI" id="CHEBI:16810"/>
        <dbReference type="ChEBI" id="CHEBI:29985"/>
        <dbReference type="ChEBI" id="CHEBI:58761"/>
        <dbReference type="ChEBI" id="CHEBI:537519"/>
        <dbReference type="EC" id="2.6.1.76"/>
    </reaction>
</comment>
<keyword evidence="5 7" id="KW-0663">Pyridoxal phosphate</keyword>
<evidence type="ECO:0000256" key="6">
    <source>
        <dbReference type="ARBA" id="ARBA00049111"/>
    </source>
</evidence>
<comment type="catalytic activity">
    <reaction evidence="7">
        <text>N(2)-acetyl-L-ornithine + 2-oxoglutarate = N-acetyl-L-glutamate 5-semialdehyde + L-glutamate</text>
        <dbReference type="Rhea" id="RHEA:18049"/>
        <dbReference type="ChEBI" id="CHEBI:16810"/>
        <dbReference type="ChEBI" id="CHEBI:29123"/>
        <dbReference type="ChEBI" id="CHEBI:29985"/>
        <dbReference type="ChEBI" id="CHEBI:57805"/>
        <dbReference type="EC" id="2.6.1.11"/>
    </reaction>
</comment>
<dbReference type="InterPro" id="IPR015422">
    <property type="entry name" value="PyrdxlP-dep_Trfase_small"/>
</dbReference>
<evidence type="ECO:0000256" key="3">
    <source>
        <dbReference type="ARBA" id="ARBA00022576"/>
    </source>
</evidence>
<evidence type="ECO:0000313" key="8">
    <source>
        <dbReference type="EMBL" id="SMG03139.1"/>
    </source>
</evidence>
<dbReference type="InterPro" id="IPR049704">
    <property type="entry name" value="Aminotrans_3_PPA_site"/>
</dbReference>
<dbReference type="GO" id="GO:0045303">
    <property type="term" value="F:diaminobutyrate-2-oxoglutarate transaminase activity"/>
    <property type="evidence" value="ECO:0007669"/>
    <property type="project" value="UniProtKB-EC"/>
</dbReference>
<feature type="binding site" evidence="7">
    <location>
        <position position="322"/>
    </location>
    <ligand>
        <name>N(2)-acetyl-L-ornithine</name>
        <dbReference type="ChEBI" id="CHEBI:57805"/>
    </ligand>
</feature>
<keyword evidence="7" id="KW-0963">Cytoplasm</keyword>
<dbReference type="InterPro" id="IPR015424">
    <property type="entry name" value="PyrdxlP-dep_Trfase"/>
</dbReference>
<dbReference type="AlphaFoldDB" id="A0A238HCV3"/>
<protein>
    <recommendedName>
        <fullName evidence="7">Acetylornithine aminotransferase</fullName>
        <shortName evidence="7">ACOAT</shortName>
        <ecNumber evidence="7">2.6.1.11</ecNumber>
    </recommendedName>
</protein>
<dbReference type="CDD" id="cd00610">
    <property type="entry name" value="OAT_like"/>
    <property type="match status" value="1"/>
</dbReference>
<dbReference type="NCBIfam" id="NF002325">
    <property type="entry name" value="PRK01278.1"/>
    <property type="match status" value="1"/>
</dbReference>
<dbReference type="Pfam" id="PF00202">
    <property type="entry name" value="Aminotran_3"/>
    <property type="match status" value="1"/>
</dbReference>
<dbReference type="GO" id="GO:0006526">
    <property type="term" value="P:L-arginine biosynthetic process"/>
    <property type="evidence" value="ECO:0007669"/>
    <property type="project" value="UniProtKB-UniRule"/>
</dbReference>
<comment type="subcellular location">
    <subcellularLocation>
        <location evidence="7">Cytoplasm</location>
    </subcellularLocation>
</comment>
<dbReference type="NCBIfam" id="NF009047">
    <property type="entry name" value="PRK12381.1"/>
    <property type="match status" value="1"/>
</dbReference>
<keyword evidence="7" id="KW-0028">Amino-acid biosynthesis</keyword>
<feature type="binding site" evidence="7">
    <location>
        <position position="323"/>
    </location>
    <ligand>
        <name>pyridoxal 5'-phosphate</name>
        <dbReference type="ChEBI" id="CHEBI:597326"/>
    </ligand>
</feature>
<dbReference type="NCBIfam" id="NF003468">
    <property type="entry name" value="PRK05093.1"/>
    <property type="match status" value="1"/>
</dbReference>
<evidence type="ECO:0000256" key="7">
    <source>
        <dbReference type="HAMAP-Rule" id="MF_01107"/>
    </source>
</evidence>
<proteinExistence type="inferred from homology"/>
<keyword evidence="2 7" id="KW-0055">Arginine biosynthesis</keyword>
<name>A0A238HCV3_9BURK</name>
<feature type="binding site" evidence="7">
    <location>
        <begin position="147"/>
        <end position="148"/>
    </location>
    <ligand>
        <name>pyridoxal 5'-phosphate</name>
        <dbReference type="ChEBI" id="CHEBI:597326"/>
    </ligand>
</feature>
<dbReference type="EMBL" id="FXAN01000126">
    <property type="protein sequence ID" value="SMG03139.1"/>
    <property type="molecule type" value="Genomic_DNA"/>
</dbReference>
<dbReference type="Gene3D" id="3.40.640.10">
    <property type="entry name" value="Type I PLP-dependent aspartate aminotransferase-like (Major domain)"/>
    <property type="match status" value="1"/>
</dbReference>
<dbReference type="InterPro" id="IPR005814">
    <property type="entry name" value="Aminotrans_3"/>
</dbReference>
<keyword evidence="4 7" id="KW-0808">Transferase</keyword>
<feature type="modified residue" description="N6-(pyridoxal phosphate)lysine" evidence="7">
    <location>
        <position position="294"/>
    </location>
</feature>
<reference evidence="8 9" key="1">
    <citation type="submission" date="2017-04" db="EMBL/GenBank/DDBJ databases">
        <authorList>
            <person name="Afonso C.L."/>
            <person name="Miller P.J."/>
            <person name="Scott M.A."/>
            <person name="Spackman E."/>
            <person name="Goraichik I."/>
            <person name="Dimitrov K.M."/>
            <person name="Suarez D.L."/>
            <person name="Swayne D.E."/>
        </authorList>
    </citation>
    <scope>NUCLEOTIDE SEQUENCE [LARGE SCALE GENOMIC DNA]</scope>
    <source>
        <strain evidence="8">LMG 28154</strain>
    </source>
</reference>
<dbReference type="GO" id="GO:0030170">
    <property type="term" value="F:pyridoxal phosphate binding"/>
    <property type="evidence" value="ECO:0007669"/>
    <property type="project" value="InterPro"/>
</dbReference>
<comment type="pathway">
    <text evidence="1">Amine and polyamine biosynthesis; ectoine biosynthesis; L-ectoine from L-aspartate 4-semialdehyde: step 1/3.</text>
</comment>
<dbReference type="PANTHER" id="PTHR11986">
    <property type="entry name" value="AMINOTRANSFERASE CLASS III"/>
    <property type="match status" value="1"/>
</dbReference>
<dbReference type="HAMAP" id="MF_01107">
    <property type="entry name" value="ArgD_aminotrans_3"/>
    <property type="match status" value="1"/>
</dbReference>
<dbReference type="InterPro" id="IPR050103">
    <property type="entry name" value="Class-III_PLP-dep_AT"/>
</dbReference>
<dbReference type="NCBIfam" id="TIGR03246">
    <property type="entry name" value="arg_catab_astC"/>
    <property type="match status" value="1"/>
</dbReference>
<accession>A0A238HCV3</accession>
<dbReference type="Gene3D" id="3.90.1150.10">
    <property type="entry name" value="Aspartate Aminotransferase, domain 1"/>
    <property type="match status" value="1"/>
</dbReference>
<dbReference type="PIRSF" id="PIRSF000521">
    <property type="entry name" value="Transaminase_4ab_Lys_Orn"/>
    <property type="match status" value="1"/>
</dbReference>
<evidence type="ECO:0000256" key="5">
    <source>
        <dbReference type="ARBA" id="ARBA00022898"/>
    </source>
</evidence>
<evidence type="ECO:0000256" key="2">
    <source>
        <dbReference type="ARBA" id="ARBA00022571"/>
    </source>
</evidence>
<dbReference type="FunFam" id="3.40.640.10:FF:000004">
    <property type="entry name" value="Acetylornithine aminotransferase"/>
    <property type="match status" value="1"/>
</dbReference>
<comment type="subunit">
    <text evidence="7">Homodimer.</text>
</comment>
<dbReference type="UniPathway" id="UPA00068">
    <property type="reaction ID" value="UER00109"/>
</dbReference>
<dbReference type="NCBIfam" id="TIGR00707">
    <property type="entry name" value="argD"/>
    <property type="match status" value="1"/>
</dbReference>
<dbReference type="SUPFAM" id="SSF53383">
    <property type="entry name" value="PLP-dependent transferases"/>
    <property type="match status" value="1"/>
</dbReference>
<dbReference type="EC" id="2.6.1.11" evidence="7"/>
<comment type="cofactor">
    <cofactor evidence="7">
        <name>pyridoxal 5'-phosphate</name>
        <dbReference type="ChEBI" id="CHEBI:597326"/>
    </cofactor>
    <text evidence="7">Binds 1 pyridoxal phosphate per subunit.</text>
</comment>
<keyword evidence="3 7" id="KW-0032">Aminotransferase</keyword>
<evidence type="ECO:0000313" key="9">
    <source>
        <dbReference type="Proteomes" id="UP000198460"/>
    </source>
</evidence>
<comment type="pathway">
    <text evidence="7">Amino-acid biosynthesis; L-arginine biosynthesis; N(2)-acetyl-L-ornithine from L-glutamate: step 4/4.</text>
</comment>
<comment type="similarity">
    <text evidence="7">Belongs to the class-III pyridoxal-phosphate-dependent aminotransferase family. ArgD subfamily.</text>
</comment>
<evidence type="ECO:0000256" key="4">
    <source>
        <dbReference type="ARBA" id="ARBA00022679"/>
    </source>
</evidence>
<sequence length="452" mass="48292">MSTLFSRFHAPQNFPSQSRKTLRERFPKLEPVISDELEGTLMKTPTVSRQTFDEVMVPVFSPAPFVPDRGEGSRVWDTAGRDYVDFAGGIAVTALGHGHPELLKVLDEQSRKLWHIGNGYTNEPVLRLAKRLEALTFADRAFFANSGAEANEAALKLARRVAFERHGADKYEIVSFAQSFHGRTFFTVSVGGQPKYSDGFGPVPAGIKHLPFNDIAAAKAAIGPQTCAVIVEPIQGEGGVIPADPAFLKALREACDANGALLIFDEVQTGVGRTGHFYAYMDTGVTPDILTTAKALGNGFPIGAMLTTAELAAHFKLGVHGTTYGGNPLASAIAEKVVELVSDPALLAGVRERSERLTATLAKINARFNLFKDIRGKGLLIGAELVAAFGGRAKDFVSAAAEHGVIMLIAGPDVLRFAPSLVIELDVLDEGLARFEKAVEQVLAAAQAGAAR</sequence>
<organism evidence="8 9">
    <name type="scientific">Burkholderia singularis</name>
    <dbReference type="NCBI Taxonomy" id="1503053"/>
    <lineage>
        <taxon>Bacteria</taxon>
        <taxon>Pseudomonadati</taxon>
        <taxon>Pseudomonadota</taxon>
        <taxon>Betaproteobacteria</taxon>
        <taxon>Burkholderiales</taxon>
        <taxon>Burkholderiaceae</taxon>
        <taxon>Burkholderia</taxon>
        <taxon>pseudomallei group</taxon>
    </lineage>
</organism>
<dbReference type="Proteomes" id="UP000198460">
    <property type="component" value="Unassembled WGS sequence"/>
</dbReference>
<dbReference type="GO" id="GO:0042802">
    <property type="term" value="F:identical protein binding"/>
    <property type="evidence" value="ECO:0007669"/>
    <property type="project" value="TreeGrafter"/>
</dbReference>
<dbReference type="GO" id="GO:0005737">
    <property type="term" value="C:cytoplasm"/>
    <property type="evidence" value="ECO:0007669"/>
    <property type="project" value="UniProtKB-SubCell"/>
</dbReference>
<feature type="binding site" evidence="7">
    <location>
        <position position="183"/>
    </location>
    <ligand>
        <name>N(2)-acetyl-L-ornithine</name>
        <dbReference type="ChEBI" id="CHEBI:57805"/>
    </ligand>
</feature>
<dbReference type="InterPro" id="IPR015421">
    <property type="entry name" value="PyrdxlP-dep_Trfase_major"/>
</dbReference>
<dbReference type="PROSITE" id="PS00600">
    <property type="entry name" value="AA_TRANSFER_CLASS_3"/>
    <property type="match status" value="1"/>
</dbReference>
<comment type="miscellaneous">
    <text evidence="7">May also have succinyldiaminopimelate aminotransferase activity, thus carrying out the corresponding step in lysine biosynthesis.</text>
</comment>
<feature type="binding site" evidence="7">
    <location>
        <position position="180"/>
    </location>
    <ligand>
        <name>pyridoxal 5'-phosphate</name>
        <dbReference type="ChEBI" id="CHEBI:597326"/>
    </ligand>
</feature>
<dbReference type="InterPro" id="IPR017652">
    <property type="entry name" value="Ac/SucOrn_transaminase_bac"/>
</dbReference>